<gene>
    <name evidence="3" type="primary">LOC109467437</name>
</gene>
<name>A0A6P4XWD3_BRABE</name>
<dbReference type="Proteomes" id="UP000515135">
    <property type="component" value="Unplaced"/>
</dbReference>
<dbReference type="AlphaFoldDB" id="A0A6P4XWD3"/>
<feature type="region of interest" description="Disordered" evidence="1">
    <location>
        <begin position="223"/>
        <end position="261"/>
    </location>
</feature>
<evidence type="ECO:0000256" key="1">
    <source>
        <dbReference type="SAM" id="MobiDB-lite"/>
    </source>
</evidence>
<dbReference type="RefSeq" id="XP_019620970.1">
    <property type="nucleotide sequence ID" value="XM_019765411.1"/>
</dbReference>
<proteinExistence type="predicted"/>
<feature type="region of interest" description="Disordered" evidence="1">
    <location>
        <begin position="10"/>
        <end position="31"/>
    </location>
</feature>
<organism evidence="2 3">
    <name type="scientific">Branchiostoma belcheri</name>
    <name type="common">Amphioxus</name>
    <dbReference type="NCBI Taxonomy" id="7741"/>
    <lineage>
        <taxon>Eukaryota</taxon>
        <taxon>Metazoa</taxon>
        <taxon>Chordata</taxon>
        <taxon>Cephalochordata</taxon>
        <taxon>Leptocardii</taxon>
        <taxon>Amphioxiformes</taxon>
        <taxon>Branchiostomatidae</taxon>
        <taxon>Branchiostoma</taxon>
    </lineage>
</organism>
<keyword evidence="2" id="KW-1185">Reference proteome</keyword>
<sequence>MEVEMKVLADYLEGQSRESRPPASGSDTSGFTMLSRSVAQVELDLRSQEETLQYLGADITRLRLDLDKVNTTAWSRKMSTGSNAGVTGSEDIWEALAAIEDKNEQQEDIIQSHTSDISSLLATSRDLSSRLSGLSSTGGPEGVPAGELAGIVADLNDLKEKYTNMTSTVRFVQQLSNKAGIAATEWNKKRAFFERLLDSHTSAILQLMDKTNAIDAQMSLHLSENKMQSSSGGRSGGRSGERSGGRSAGRRRKQQGGEERG</sequence>
<reference evidence="3" key="1">
    <citation type="submission" date="2025-08" db="UniProtKB">
        <authorList>
            <consortium name="RefSeq"/>
        </authorList>
    </citation>
    <scope>IDENTIFICATION</scope>
    <source>
        <tissue evidence="3">Gonad</tissue>
    </source>
</reference>
<dbReference type="KEGG" id="bbel:109467437"/>
<evidence type="ECO:0000313" key="2">
    <source>
        <dbReference type="Proteomes" id="UP000515135"/>
    </source>
</evidence>
<protein>
    <submittedName>
        <fullName evidence="3">Uncharacterized protein LOC109467437</fullName>
    </submittedName>
</protein>
<evidence type="ECO:0000313" key="3">
    <source>
        <dbReference type="RefSeq" id="XP_019620970.1"/>
    </source>
</evidence>
<accession>A0A6P4XWD3</accession>
<dbReference type="GeneID" id="109467437"/>